<dbReference type="GO" id="GO:0000155">
    <property type="term" value="F:phosphorelay sensor kinase activity"/>
    <property type="evidence" value="ECO:0007669"/>
    <property type="project" value="InterPro"/>
</dbReference>
<dbReference type="SUPFAM" id="SSF47384">
    <property type="entry name" value="Homodimeric domain of signal transducing histidine kinase"/>
    <property type="match status" value="1"/>
</dbReference>
<dbReference type="InterPro" id="IPR052162">
    <property type="entry name" value="Sensor_kinase/Photoreceptor"/>
</dbReference>
<dbReference type="Pfam" id="PF08447">
    <property type="entry name" value="PAS_3"/>
    <property type="match status" value="1"/>
</dbReference>
<comment type="caution">
    <text evidence="10">The sequence shown here is derived from an EMBL/GenBank/DDBJ whole genome shotgun (WGS) entry which is preliminary data.</text>
</comment>
<gene>
    <name evidence="10" type="ORF">KSX_03360</name>
</gene>
<dbReference type="InterPro" id="IPR013767">
    <property type="entry name" value="PAS_fold"/>
</dbReference>
<dbReference type="InterPro" id="IPR036097">
    <property type="entry name" value="HisK_dim/P_sf"/>
</dbReference>
<dbReference type="InterPro" id="IPR000700">
    <property type="entry name" value="PAS-assoc_C"/>
</dbReference>
<dbReference type="GO" id="GO:0006355">
    <property type="term" value="P:regulation of DNA-templated transcription"/>
    <property type="evidence" value="ECO:0007669"/>
    <property type="project" value="InterPro"/>
</dbReference>
<keyword evidence="6" id="KW-0902">Two-component regulatory system</keyword>
<feature type="domain" description="Histidine kinase" evidence="7">
    <location>
        <begin position="403"/>
        <end position="636"/>
    </location>
</feature>
<dbReference type="Gene3D" id="3.30.565.10">
    <property type="entry name" value="Histidine kinase-like ATPase, C-terminal domain"/>
    <property type="match status" value="1"/>
</dbReference>
<dbReference type="InterPro" id="IPR005467">
    <property type="entry name" value="His_kinase_dom"/>
</dbReference>
<keyword evidence="4" id="KW-0808">Transferase</keyword>
<dbReference type="Pfam" id="PF00512">
    <property type="entry name" value="HisKA"/>
    <property type="match status" value="1"/>
</dbReference>
<dbReference type="CDD" id="cd00130">
    <property type="entry name" value="PAS"/>
    <property type="match status" value="3"/>
</dbReference>
<feature type="domain" description="PAC" evidence="9">
    <location>
        <begin position="348"/>
        <end position="399"/>
    </location>
</feature>
<comment type="catalytic activity">
    <reaction evidence="1">
        <text>ATP + protein L-histidine = ADP + protein N-phospho-L-histidine.</text>
        <dbReference type="EC" id="2.7.13.3"/>
    </reaction>
</comment>
<dbReference type="Pfam" id="PF00989">
    <property type="entry name" value="PAS"/>
    <property type="match status" value="1"/>
</dbReference>
<organism evidence="10 11">
    <name type="scientific">Ktedonospora formicarum</name>
    <dbReference type="NCBI Taxonomy" id="2778364"/>
    <lineage>
        <taxon>Bacteria</taxon>
        <taxon>Bacillati</taxon>
        <taxon>Chloroflexota</taxon>
        <taxon>Ktedonobacteria</taxon>
        <taxon>Ktedonobacterales</taxon>
        <taxon>Ktedonobacteraceae</taxon>
        <taxon>Ktedonospora</taxon>
    </lineage>
</organism>
<name>A0A8J3HWK3_9CHLR</name>
<dbReference type="Gene3D" id="2.10.70.100">
    <property type="match status" value="1"/>
</dbReference>
<dbReference type="Pfam" id="PF13426">
    <property type="entry name" value="PAS_9"/>
    <property type="match status" value="1"/>
</dbReference>
<dbReference type="Gene3D" id="3.30.450.20">
    <property type="entry name" value="PAS domain"/>
    <property type="match status" value="3"/>
</dbReference>
<dbReference type="PANTHER" id="PTHR43304:SF1">
    <property type="entry name" value="PAC DOMAIN-CONTAINING PROTEIN"/>
    <property type="match status" value="1"/>
</dbReference>
<dbReference type="InterPro" id="IPR036890">
    <property type="entry name" value="HATPase_C_sf"/>
</dbReference>
<dbReference type="RefSeq" id="WP_220191750.1">
    <property type="nucleotide sequence ID" value="NZ_BNJF01000001.1"/>
</dbReference>
<evidence type="ECO:0000256" key="3">
    <source>
        <dbReference type="ARBA" id="ARBA00022553"/>
    </source>
</evidence>
<evidence type="ECO:0000256" key="2">
    <source>
        <dbReference type="ARBA" id="ARBA00012438"/>
    </source>
</evidence>
<dbReference type="PRINTS" id="PR00344">
    <property type="entry name" value="BCTRLSENSOR"/>
</dbReference>
<evidence type="ECO:0000256" key="4">
    <source>
        <dbReference type="ARBA" id="ARBA00022679"/>
    </source>
</evidence>
<dbReference type="InterPro" id="IPR003594">
    <property type="entry name" value="HATPase_dom"/>
</dbReference>
<dbReference type="InterPro" id="IPR003661">
    <property type="entry name" value="HisK_dim/P_dom"/>
</dbReference>
<dbReference type="SUPFAM" id="SSF55874">
    <property type="entry name" value="ATPase domain of HSP90 chaperone/DNA topoisomerase II/histidine kinase"/>
    <property type="match status" value="1"/>
</dbReference>
<keyword evidence="3" id="KW-0597">Phosphoprotein</keyword>
<dbReference type="NCBIfam" id="TIGR00229">
    <property type="entry name" value="sensory_box"/>
    <property type="match status" value="3"/>
</dbReference>
<dbReference type="PROSITE" id="PS50112">
    <property type="entry name" value="PAS"/>
    <property type="match status" value="1"/>
</dbReference>
<dbReference type="Pfam" id="PF02518">
    <property type="entry name" value="HATPase_c"/>
    <property type="match status" value="1"/>
</dbReference>
<evidence type="ECO:0000256" key="1">
    <source>
        <dbReference type="ARBA" id="ARBA00000085"/>
    </source>
</evidence>
<keyword evidence="11" id="KW-1185">Reference proteome</keyword>
<dbReference type="Proteomes" id="UP000612362">
    <property type="component" value="Unassembled WGS sequence"/>
</dbReference>
<dbReference type="InterPro" id="IPR013655">
    <property type="entry name" value="PAS_fold_3"/>
</dbReference>
<dbReference type="CDD" id="cd00075">
    <property type="entry name" value="HATPase"/>
    <property type="match status" value="1"/>
</dbReference>
<reference evidence="10" key="1">
    <citation type="submission" date="2020-10" db="EMBL/GenBank/DDBJ databases">
        <title>Taxonomic study of unclassified bacteria belonging to the class Ktedonobacteria.</title>
        <authorList>
            <person name="Yabe S."/>
            <person name="Wang C.M."/>
            <person name="Zheng Y."/>
            <person name="Sakai Y."/>
            <person name="Cavaletti L."/>
            <person name="Monciardini P."/>
            <person name="Donadio S."/>
        </authorList>
    </citation>
    <scope>NUCLEOTIDE SEQUENCE</scope>
    <source>
        <strain evidence="10">SOSP1-1</strain>
    </source>
</reference>
<evidence type="ECO:0000256" key="6">
    <source>
        <dbReference type="ARBA" id="ARBA00023012"/>
    </source>
</evidence>
<keyword evidence="5 10" id="KW-0418">Kinase</keyword>
<proteinExistence type="predicted"/>
<dbReference type="SMART" id="SM00387">
    <property type="entry name" value="HATPase_c"/>
    <property type="match status" value="1"/>
</dbReference>
<evidence type="ECO:0000259" key="9">
    <source>
        <dbReference type="PROSITE" id="PS50113"/>
    </source>
</evidence>
<dbReference type="SMART" id="SM00388">
    <property type="entry name" value="HisKA"/>
    <property type="match status" value="1"/>
</dbReference>
<dbReference type="EMBL" id="BNJF01000001">
    <property type="protein sequence ID" value="GHO42173.1"/>
    <property type="molecule type" value="Genomic_DNA"/>
</dbReference>
<dbReference type="PANTHER" id="PTHR43304">
    <property type="entry name" value="PHYTOCHROME-LIKE PROTEIN CPH1"/>
    <property type="match status" value="1"/>
</dbReference>
<dbReference type="InterPro" id="IPR035965">
    <property type="entry name" value="PAS-like_dom_sf"/>
</dbReference>
<protein>
    <recommendedName>
        <fullName evidence="2">histidine kinase</fullName>
        <ecNumber evidence="2">2.7.13.3</ecNumber>
    </recommendedName>
</protein>
<feature type="domain" description="PAC" evidence="9">
    <location>
        <begin position="220"/>
        <end position="272"/>
    </location>
</feature>
<dbReference type="InterPro" id="IPR001610">
    <property type="entry name" value="PAC"/>
</dbReference>
<evidence type="ECO:0000259" key="7">
    <source>
        <dbReference type="PROSITE" id="PS50109"/>
    </source>
</evidence>
<dbReference type="SUPFAM" id="SSF55785">
    <property type="entry name" value="PYP-like sensor domain (PAS domain)"/>
    <property type="match status" value="3"/>
</dbReference>
<accession>A0A8J3HWK3</accession>
<dbReference type="PROSITE" id="PS50113">
    <property type="entry name" value="PAC"/>
    <property type="match status" value="2"/>
</dbReference>
<dbReference type="PROSITE" id="PS50109">
    <property type="entry name" value="HIS_KIN"/>
    <property type="match status" value="1"/>
</dbReference>
<dbReference type="Gene3D" id="1.10.287.130">
    <property type="match status" value="1"/>
</dbReference>
<feature type="domain" description="PAS" evidence="8">
    <location>
        <begin position="273"/>
        <end position="345"/>
    </location>
</feature>
<evidence type="ECO:0000313" key="10">
    <source>
        <dbReference type="EMBL" id="GHO42173.1"/>
    </source>
</evidence>
<evidence type="ECO:0000313" key="11">
    <source>
        <dbReference type="Proteomes" id="UP000612362"/>
    </source>
</evidence>
<evidence type="ECO:0000259" key="8">
    <source>
        <dbReference type="PROSITE" id="PS50112"/>
    </source>
</evidence>
<dbReference type="InterPro" id="IPR000014">
    <property type="entry name" value="PAS"/>
</dbReference>
<dbReference type="EC" id="2.7.13.3" evidence="2"/>
<dbReference type="SMART" id="SM00091">
    <property type="entry name" value="PAS"/>
    <property type="match status" value="3"/>
</dbReference>
<evidence type="ECO:0000256" key="5">
    <source>
        <dbReference type="ARBA" id="ARBA00022777"/>
    </source>
</evidence>
<sequence>MAQSQDNPHQEEHAGSPQEHETFADRFFALVHESADLFWLLTPDGSMHDATSSWRIFTGQQTSQSQGKGWLDALHPADRPQIEHLIRQAAAKEGSRNMVCHLRQADHAYHLIHLHVFPVRLRDGTIHEVIACGRDITKQEQGGQMSEAKVRLALKASGIGAWDWNLITDQIHLTAQGKALLGWSPTTPSTYTRFLATVHPEDREPVERFLAHVITEPMDYRIEYRILWPDGSIHWLAEQGHCISDSQGHPTHMLGAIIETTKLKQAEEALRESEWRFRRLVESNIIGIAITCLDGRIYEANDAFLRLVGYTSDDLVAGQVQWTTMTPPEYQEREAQAMEEELATGSFQPFEKEYLRKDGTRVPVLVGGTIFRRTGTSPLAIAFIVDLTAHKEIERQKDLMLGMTSHELKTPLAALKGTIQLLKRRANRLLRSTDPLAPEIETFLTDLSERLATSARQVDVQTHLINDLLDVSRITAKTLTLELERCDLVSLVRETVEGLRVVAPERSLMLELPAHVVANVLADQTRISQVVMNYVTNALRYAPVDQPVQIGLMLQENLARVWVRDRGPGLSKEAQKEVWQCFHQVKGVPVQNGSGKGLGLGLYICQKLIAQHQGEVGVESAPGEGSTFWFALPLTT</sequence>
<dbReference type="InterPro" id="IPR004358">
    <property type="entry name" value="Sig_transdc_His_kin-like_C"/>
</dbReference>
<dbReference type="AlphaFoldDB" id="A0A8J3HWK3"/>
<dbReference type="CDD" id="cd00082">
    <property type="entry name" value="HisKA"/>
    <property type="match status" value="1"/>
</dbReference>
<dbReference type="SMART" id="SM00086">
    <property type="entry name" value="PAC"/>
    <property type="match status" value="3"/>
</dbReference>